<dbReference type="RefSeq" id="WP_008510944.1">
    <property type="nucleotide sequence ID" value="NZ_CM001403.1"/>
</dbReference>
<dbReference type="OrthoDB" id="796539at2"/>
<accession>H1YC71</accession>
<feature type="signal peptide" evidence="1">
    <location>
        <begin position="1"/>
        <end position="21"/>
    </location>
</feature>
<name>H1YC71_9SPHI</name>
<evidence type="ECO:0008006" key="4">
    <source>
        <dbReference type="Google" id="ProtNLM"/>
    </source>
</evidence>
<evidence type="ECO:0000256" key="1">
    <source>
        <dbReference type="SAM" id="SignalP"/>
    </source>
</evidence>
<proteinExistence type="predicted"/>
<dbReference type="HOGENOM" id="CLU_165367_0_0_10"/>
<dbReference type="AlphaFoldDB" id="H1YC71"/>
<evidence type="ECO:0000313" key="3">
    <source>
        <dbReference type="Proteomes" id="UP000002774"/>
    </source>
</evidence>
<protein>
    <recommendedName>
        <fullName evidence="4">Glycoside hydrolase</fullName>
    </recommendedName>
</protein>
<keyword evidence="3" id="KW-1185">Reference proteome</keyword>
<dbReference type="Proteomes" id="UP000002774">
    <property type="component" value="Chromosome"/>
</dbReference>
<dbReference type="STRING" id="714943.Mucpa_5563"/>
<sequence length="117" mass="12523">MTKKFLLSAILILAIVTVCFAADITGHWTGRIADQFDISYDFKVDGEKLTGGTTGPDGSVIPIKDGVIKGDSLSFSINLMDNVMKIGGKIKDDNTITLKMPGMGGREPMSVILTKSK</sequence>
<reference evidence="2" key="1">
    <citation type="submission" date="2011-09" db="EMBL/GenBank/DDBJ databases">
        <title>The permanent draft genome of Mucilaginibacter paludis DSM 18603.</title>
        <authorList>
            <consortium name="US DOE Joint Genome Institute (JGI-PGF)"/>
            <person name="Lucas S."/>
            <person name="Han J."/>
            <person name="Lapidus A."/>
            <person name="Bruce D."/>
            <person name="Goodwin L."/>
            <person name="Pitluck S."/>
            <person name="Peters L."/>
            <person name="Kyrpides N."/>
            <person name="Mavromatis K."/>
            <person name="Ivanova N."/>
            <person name="Mikhailova N."/>
            <person name="Held B."/>
            <person name="Detter J.C."/>
            <person name="Tapia R."/>
            <person name="Han C."/>
            <person name="Land M."/>
            <person name="Hauser L."/>
            <person name="Markowitz V."/>
            <person name="Cheng J.-F."/>
            <person name="Hugenholtz P."/>
            <person name="Woyke T."/>
            <person name="Wu D."/>
            <person name="Tindall B."/>
            <person name="Brambilla E."/>
            <person name="Klenk H.-P."/>
            <person name="Eisen J.A."/>
        </authorList>
    </citation>
    <scope>NUCLEOTIDE SEQUENCE [LARGE SCALE GENOMIC DNA]</scope>
    <source>
        <strain evidence="2">DSM 18603</strain>
    </source>
</reference>
<dbReference type="eggNOG" id="COG2730">
    <property type="taxonomic scope" value="Bacteria"/>
</dbReference>
<dbReference type="EMBL" id="CM001403">
    <property type="protein sequence ID" value="EHQ29634.1"/>
    <property type="molecule type" value="Genomic_DNA"/>
</dbReference>
<feature type="chain" id="PRO_5003558952" description="Glycoside hydrolase" evidence="1">
    <location>
        <begin position="22"/>
        <end position="117"/>
    </location>
</feature>
<gene>
    <name evidence="2" type="ORF">Mucpa_5563</name>
</gene>
<organism evidence="2 3">
    <name type="scientific">Mucilaginibacter paludis DSM 18603</name>
    <dbReference type="NCBI Taxonomy" id="714943"/>
    <lineage>
        <taxon>Bacteria</taxon>
        <taxon>Pseudomonadati</taxon>
        <taxon>Bacteroidota</taxon>
        <taxon>Sphingobacteriia</taxon>
        <taxon>Sphingobacteriales</taxon>
        <taxon>Sphingobacteriaceae</taxon>
        <taxon>Mucilaginibacter</taxon>
    </lineage>
</organism>
<evidence type="ECO:0000313" key="2">
    <source>
        <dbReference type="EMBL" id="EHQ29634.1"/>
    </source>
</evidence>
<keyword evidence="1" id="KW-0732">Signal</keyword>